<evidence type="ECO:0000256" key="6">
    <source>
        <dbReference type="ARBA" id="ARBA00022967"/>
    </source>
</evidence>
<dbReference type="CDD" id="cd01129">
    <property type="entry name" value="PulE-GspE-like"/>
    <property type="match status" value="1"/>
</dbReference>
<dbReference type="InterPro" id="IPR007831">
    <property type="entry name" value="T2SS_GspE_N"/>
</dbReference>
<evidence type="ECO:0000256" key="5">
    <source>
        <dbReference type="ARBA" id="ARBA00022927"/>
    </source>
</evidence>
<dbReference type="Proteomes" id="UP000198577">
    <property type="component" value="Unassembled WGS sequence"/>
</dbReference>
<dbReference type="InterPro" id="IPR027417">
    <property type="entry name" value="P-loop_NTPase"/>
</dbReference>
<evidence type="ECO:0000256" key="7">
    <source>
        <dbReference type="ARBA" id="ARBA00024382"/>
    </source>
</evidence>
<dbReference type="Gene3D" id="3.30.300.160">
    <property type="entry name" value="Type II secretion system, protein E, N-terminal domain"/>
    <property type="match status" value="1"/>
</dbReference>
<keyword evidence="6" id="KW-1278">Translocase</keyword>
<dbReference type="PANTHER" id="PTHR30258">
    <property type="entry name" value="TYPE II SECRETION SYSTEM PROTEIN GSPE-RELATED"/>
    <property type="match status" value="1"/>
</dbReference>
<dbReference type="Pfam" id="PF00437">
    <property type="entry name" value="T2SSE"/>
    <property type="match status" value="1"/>
</dbReference>
<dbReference type="PROSITE" id="PS00662">
    <property type="entry name" value="T2SP_E"/>
    <property type="match status" value="1"/>
</dbReference>
<evidence type="ECO:0000313" key="11">
    <source>
        <dbReference type="Proteomes" id="UP000198577"/>
    </source>
</evidence>
<keyword evidence="2" id="KW-0813">Transport</keyword>
<dbReference type="GO" id="GO:0016887">
    <property type="term" value="F:ATP hydrolysis activity"/>
    <property type="evidence" value="ECO:0007669"/>
    <property type="project" value="TreeGrafter"/>
</dbReference>
<accession>A0A1I5U5B5</accession>
<dbReference type="RefSeq" id="WP_092282069.1">
    <property type="nucleotide sequence ID" value="NZ_FOXR01000006.1"/>
</dbReference>
<dbReference type="GO" id="GO:0005524">
    <property type="term" value="F:ATP binding"/>
    <property type="evidence" value="ECO:0007669"/>
    <property type="project" value="UniProtKB-KW"/>
</dbReference>
<organism evidence="10 11">
    <name type="scientific">Caldicoprobacter faecalis</name>
    <dbReference type="NCBI Taxonomy" id="937334"/>
    <lineage>
        <taxon>Bacteria</taxon>
        <taxon>Bacillati</taxon>
        <taxon>Bacillota</taxon>
        <taxon>Clostridia</taxon>
        <taxon>Caldicoprobacterales</taxon>
        <taxon>Caldicoprobacteraceae</taxon>
        <taxon>Caldicoprobacter</taxon>
    </lineage>
</organism>
<dbReference type="InterPro" id="IPR003593">
    <property type="entry name" value="AAA+_ATPase"/>
</dbReference>
<dbReference type="SUPFAM" id="SSF160246">
    <property type="entry name" value="EspE N-terminal domain-like"/>
    <property type="match status" value="1"/>
</dbReference>
<dbReference type="EMBL" id="FOXR01000006">
    <property type="protein sequence ID" value="SFP90485.1"/>
    <property type="molecule type" value="Genomic_DNA"/>
</dbReference>
<sequence>MGVYRKRLGELLIEKGIITQEQLKNALAMQKSTGKKLGEILISQNLISEAKMAEVLQEQLGIPFVDLNKVALDPKLTEYVPFILAKRHSLIPIKLEDGKLYIAMEDPLDFAAIDDVKRVSRMDVVPVISFGEAIKNAVHRLYSMEYAERAVQDYTKEVKLEQLAQEVQNSPLDDDVSNAPVVRLVNSIIQQAVNMEASDIHVEPLDNETRIRFRIDGMLQKILTIPKYVHPALVTRIKIMGNMDIAERRLPQDGRVDMRISERDIDVRISTMPTIHGEKVVLRILDQTNFLLPREKLGFTEENLEKFDQLLKNPHGIILVTGPTGSGKSTTLYAMLNELNDESVNIITIEDPVEYRMEGINQIQVNPKAGLTFATGLRSIVRQDPDIIMVGEIRDSETAEIAIRSAITGHLVLSTLHTNDAVSAISRLMDMGIEPYLISASLVGVISQRLLRKVCNNCRVPHEIEPHQLAALGLNSLSGVTLYKGEGCSACNYTGYKGRIPVHEILVVSKAHRQLITQKASIDEIRDLSIKMGMSTLKDECIKLMLKGLTTVDEVIRVSYSQDG</sequence>
<evidence type="ECO:0000256" key="4">
    <source>
        <dbReference type="ARBA" id="ARBA00022840"/>
    </source>
</evidence>
<dbReference type="GO" id="GO:0015628">
    <property type="term" value="P:protein secretion by the type II secretion system"/>
    <property type="evidence" value="ECO:0007669"/>
    <property type="project" value="InterPro"/>
</dbReference>
<dbReference type="Gene3D" id="3.30.450.90">
    <property type="match status" value="1"/>
</dbReference>
<dbReference type="SMART" id="SM00382">
    <property type="entry name" value="AAA"/>
    <property type="match status" value="1"/>
</dbReference>
<dbReference type="Gene3D" id="3.40.50.300">
    <property type="entry name" value="P-loop containing nucleotide triphosphate hydrolases"/>
    <property type="match status" value="1"/>
</dbReference>
<comment type="similarity">
    <text evidence="1">Belongs to the GSP E family.</text>
</comment>
<dbReference type="Pfam" id="PF05157">
    <property type="entry name" value="MshEN"/>
    <property type="match status" value="1"/>
</dbReference>
<keyword evidence="5" id="KW-0653">Protein transport</keyword>
<evidence type="ECO:0000259" key="9">
    <source>
        <dbReference type="PROSITE" id="PS00662"/>
    </source>
</evidence>
<reference evidence="10 11" key="1">
    <citation type="submission" date="2016-10" db="EMBL/GenBank/DDBJ databases">
        <authorList>
            <person name="de Groot N.N."/>
        </authorList>
    </citation>
    <scope>NUCLEOTIDE SEQUENCE [LARGE SCALE GENOMIC DNA]</scope>
    <source>
        <strain evidence="10 11">DSM 20678</strain>
    </source>
</reference>
<dbReference type="EC" id="7.4.2.8" evidence="7"/>
<dbReference type="OrthoDB" id="9808272at2"/>
<dbReference type="GO" id="GO:0015627">
    <property type="term" value="C:type II protein secretion system complex"/>
    <property type="evidence" value="ECO:0007669"/>
    <property type="project" value="InterPro"/>
</dbReference>
<feature type="domain" description="Bacterial type II secretion system protein E" evidence="9">
    <location>
        <begin position="381"/>
        <end position="395"/>
    </location>
</feature>
<dbReference type="AlphaFoldDB" id="A0A1I5U5B5"/>
<evidence type="ECO:0000256" key="2">
    <source>
        <dbReference type="ARBA" id="ARBA00022448"/>
    </source>
</evidence>
<dbReference type="Gene3D" id="1.10.40.70">
    <property type="match status" value="1"/>
</dbReference>
<keyword evidence="3" id="KW-0547">Nucleotide-binding</keyword>
<dbReference type="GO" id="GO:0005886">
    <property type="term" value="C:plasma membrane"/>
    <property type="evidence" value="ECO:0007669"/>
    <property type="project" value="TreeGrafter"/>
</dbReference>
<gene>
    <name evidence="10" type="ORF">SAMN05444406_10640</name>
</gene>
<dbReference type="InterPro" id="IPR001482">
    <property type="entry name" value="T2SS/T4SS_dom"/>
</dbReference>
<proteinExistence type="inferred from homology"/>
<comment type="catalytic activity">
    <reaction evidence="8">
        <text>ATP + H2O + cellular proteinSide 1 = ADP + phosphate + cellular proteinSide 2.</text>
        <dbReference type="EC" id="7.4.2.8"/>
    </reaction>
</comment>
<dbReference type="FunFam" id="3.40.50.300:FF:000398">
    <property type="entry name" value="Type IV pilus assembly ATPase PilB"/>
    <property type="match status" value="1"/>
</dbReference>
<dbReference type="GO" id="GO:0008564">
    <property type="term" value="F:protein-exporting ATPase activity"/>
    <property type="evidence" value="ECO:0007669"/>
    <property type="project" value="UniProtKB-EC"/>
</dbReference>
<evidence type="ECO:0000256" key="1">
    <source>
        <dbReference type="ARBA" id="ARBA00006611"/>
    </source>
</evidence>
<dbReference type="InterPro" id="IPR037257">
    <property type="entry name" value="T2SS_E_N_sf"/>
</dbReference>
<evidence type="ECO:0000256" key="8">
    <source>
        <dbReference type="ARBA" id="ARBA00034006"/>
    </source>
</evidence>
<dbReference type="SUPFAM" id="SSF52540">
    <property type="entry name" value="P-loop containing nucleoside triphosphate hydrolases"/>
    <property type="match status" value="1"/>
</dbReference>
<name>A0A1I5U5B5_9FIRM</name>
<evidence type="ECO:0000313" key="10">
    <source>
        <dbReference type="EMBL" id="SFP90485.1"/>
    </source>
</evidence>
<evidence type="ECO:0000256" key="3">
    <source>
        <dbReference type="ARBA" id="ARBA00022741"/>
    </source>
</evidence>
<protein>
    <recommendedName>
        <fullName evidence="7">protein-secreting ATPase</fullName>
        <ecNumber evidence="7">7.4.2.8</ecNumber>
    </recommendedName>
</protein>
<dbReference type="PANTHER" id="PTHR30258:SF3">
    <property type="entry name" value="SLL1921 PROTEIN"/>
    <property type="match status" value="1"/>
</dbReference>
<dbReference type="STRING" id="937334.SAMN05444406_10640"/>
<keyword evidence="11" id="KW-1185">Reference proteome</keyword>
<dbReference type="InterPro" id="IPR013369">
    <property type="entry name" value="T2SS_GspE"/>
</dbReference>
<keyword evidence="4" id="KW-0067">ATP-binding</keyword>
<dbReference type="NCBIfam" id="TIGR02533">
    <property type="entry name" value="type_II_gspE"/>
    <property type="match status" value="1"/>
</dbReference>
<dbReference type="FunFam" id="3.30.450.90:FF:000001">
    <property type="entry name" value="Type II secretion system ATPase GspE"/>
    <property type="match status" value="1"/>
</dbReference>